<feature type="chain" id="PRO_5003598005" evidence="1">
    <location>
        <begin position="27"/>
        <end position="310"/>
    </location>
</feature>
<evidence type="ECO:0000313" key="3">
    <source>
        <dbReference type="EMBL" id="BAL53033.1"/>
    </source>
</evidence>
<accession>H5SA47</accession>
<organism evidence="3">
    <name type="scientific">uncultured Chloroflexota bacterium</name>
    <dbReference type="NCBI Taxonomy" id="166587"/>
    <lineage>
        <taxon>Bacteria</taxon>
        <taxon>Bacillati</taxon>
        <taxon>Chloroflexota</taxon>
        <taxon>environmental samples</taxon>
    </lineage>
</organism>
<dbReference type="Pfam" id="PF18914">
    <property type="entry name" value="DUF5666"/>
    <property type="match status" value="4"/>
</dbReference>
<reference evidence="3" key="1">
    <citation type="journal article" date="2005" name="Environ. Microbiol.">
        <title>Genetic and functional properties of uncultivated thermophilic crenarchaeotes from a subsurface gold mine as revealed by analysis of genome fragments.</title>
        <authorList>
            <person name="Nunoura T."/>
            <person name="Hirayama H."/>
            <person name="Takami H."/>
            <person name="Oida H."/>
            <person name="Nishi S."/>
            <person name="Shimamura S."/>
            <person name="Suzuki Y."/>
            <person name="Inagaki F."/>
            <person name="Takai K."/>
            <person name="Nealson K.H."/>
            <person name="Horikoshi K."/>
        </authorList>
    </citation>
    <scope>NUCLEOTIDE SEQUENCE</scope>
</reference>
<dbReference type="InterPro" id="IPR043724">
    <property type="entry name" value="DUF5666"/>
</dbReference>
<proteinExistence type="predicted"/>
<feature type="domain" description="DUF5666" evidence="2">
    <location>
        <begin position="174"/>
        <end position="235"/>
    </location>
</feature>
<feature type="signal peptide" evidence="1">
    <location>
        <begin position="1"/>
        <end position="26"/>
    </location>
</feature>
<name>H5SA47_9CHLR</name>
<evidence type="ECO:0000259" key="2">
    <source>
        <dbReference type="Pfam" id="PF18914"/>
    </source>
</evidence>
<feature type="domain" description="DUF5666" evidence="2">
    <location>
        <begin position="36"/>
        <end position="95"/>
    </location>
</feature>
<sequence>MARKLFFSLWLLILIFSTLAPQPALASSGGQFKLNGVIESLPAGSLVGDWTVSGYTVHVFSTTVIKQEVPADIGRQVEVKGYLQSDGSINATKIEVKGEKFYGMVEALPAGGLIGDWTVSGRVVHVTANTRIEQKKGPVQVGAYVEVKGYSEADGSFTATKIEVKKGRPESKFYGYVEALPAGGLIGDWTVSGRVVHVTANTRIEQKKGPVQVGAYVEVKGYSEADGSFTATKIEVKKGRPESKFYGYIEALPDGGLIGDWTVSGRVVHVTASTRIEQEEGTVQVGAYVEVKGYSEADGSFTATKIEVKH</sequence>
<dbReference type="AlphaFoldDB" id="H5SA47"/>
<dbReference type="EMBL" id="AP011646">
    <property type="protein sequence ID" value="BAL53033.1"/>
    <property type="molecule type" value="Genomic_DNA"/>
</dbReference>
<gene>
    <name evidence="3" type="ORF">HGMM_F04B01C08</name>
</gene>
<feature type="domain" description="DUF5666" evidence="2">
    <location>
        <begin position="102"/>
        <end position="163"/>
    </location>
</feature>
<feature type="domain" description="DUF5666" evidence="2">
    <location>
        <begin position="246"/>
        <end position="307"/>
    </location>
</feature>
<reference evidence="3" key="2">
    <citation type="journal article" date="2012" name="PLoS ONE">
        <title>A Deeply Branching Thermophilic Bacterium with an Ancient Acetyl-CoA Pathway Dominates a Subsurface Ecosystem.</title>
        <authorList>
            <person name="Takami H."/>
            <person name="Noguchi H."/>
            <person name="Takaki Y."/>
            <person name="Uchiyama I."/>
            <person name="Toyoda A."/>
            <person name="Nishi S."/>
            <person name="Chee G.-J."/>
            <person name="Arai W."/>
            <person name="Nunoura T."/>
            <person name="Itoh T."/>
            <person name="Hattori M."/>
            <person name="Takai K."/>
        </authorList>
    </citation>
    <scope>NUCLEOTIDE SEQUENCE</scope>
</reference>
<keyword evidence="1" id="KW-0732">Signal</keyword>
<protein>
    <submittedName>
        <fullName evidence="3">Hypothetical conserved protein</fullName>
    </submittedName>
</protein>
<evidence type="ECO:0000256" key="1">
    <source>
        <dbReference type="SAM" id="SignalP"/>
    </source>
</evidence>